<dbReference type="PANTHER" id="PTHR43693">
    <property type="entry name" value="PROTEIN PHOSPHATASE CHEZ"/>
    <property type="match status" value="1"/>
</dbReference>
<comment type="subcellular location">
    <subcellularLocation>
        <location evidence="1 10">Cytoplasm</location>
    </subcellularLocation>
</comment>
<dbReference type="PANTHER" id="PTHR43693:SF1">
    <property type="entry name" value="PROTEIN PHOSPHATASE CHEZ"/>
    <property type="match status" value="1"/>
</dbReference>
<feature type="site" description="Enhances dephosphorylation of CheY-P" evidence="11">
    <location>
        <position position="168"/>
    </location>
</feature>
<evidence type="ECO:0000256" key="2">
    <source>
        <dbReference type="ARBA" id="ARBA00005908"/>
    </source>
</evidence>
<dbReference type="GO" id="GO:0050920">
    <property type="term" value="P:regulation of chemotaxis"/>
    <property type="evidence" value="ECO:0007669"/>
    <property type="project" value="InterPro"/>
</dbReference>
<keyword evidence="8 10" id="KW-0904">Protein phosphatase</keyword>
<dbReference type="GO" id="GO:0006935">
    <property type="term" value="P:chemotaxis"/>
    <property type="evidence" value="ECO:0007669"/>
    <property type="project" value="UniProtKB-KW"/>
</dbReference>
<dbReference type="RefSeq" id="WP_042478481.1">
    <property type="nucleotide sequence ID" value="NZ_CP090438.1"/>
</dbReference>
<keyword evidence="4 10" id="KW-0963">Cytoplasm</keyword>
<dbReference type="GO" id="GO:0004721">
    <property type="term" value="F:phosphoprotein phosphatase activity"/>
    <property type="evidence" value="ECO:0007669"/>
    <property type="project" value="UniProtKB-KW"/>
</dbReference>
<dbReference type="GO" id="GO:0005737">
    <property type="term" value="C:cytoplasm"/>
    <property type="evidence" value="ECO:0007669"/>
    <property type="project" value="UniProtKB-SubCell"/>
</dbReference>
<dbReference type="Gene3D" id="1.10.287.500">
    <property type="entry name" value="Helix hairpin bin"/>
    <property type="match status" value="1"/>
</dbReference>
<comment type="caution">
    <text evidence="13">The sequence shown here is derived from an EMBL/GenBank/DDBJ whole genome shotgun (WGS) entry which is preliminary data.</text>
</comment>
<evidence type="ECO:0000313" key="14">
    <source>
        <dbReference type="Proteomes" id="UP000029228"/>
    </source>
</evidence>
<evidence type="ECO:0000256" key="3">
    <source>
        <dbReference type="ARBA" id="ARBA00018484"/>
    </source>
</evidence>
<dbReference type="Proteomes" id="UP000029228">
    <property type="component" value="Unassembled WGS sequence"/>
</dbReference>
<evidence type="ECO:0000256" key="1">
    <source>
        <dbReference type="ARBA" id="ARBA00004496"/>
    </source>
</evidence>
<protein>
    <recommendedName>
        <fullName evidence="3 10">Protein phosphatase CheZ</fullName>
        <ecNumber evidence="10">3.1.3.-</ecNumber>
    </recommendedName>
    <alternativeName>
        <fullName evidence="9 10">Chemotaxis protein CheZ</fullName>
    </alternativeName>
</protein>
<name>A0A090S5W3_9VIBR</name>
<comment type="similarity">
    <text evidence="2 10">Belongs to the CheZ family.</text>
</comment>
<dbReference type="Pfam" id="PF04344">
    <property type="entry name" value="CheZ"/>
    <property type="match status" value="1"/>
</dbReference>
<feature type="region of interest" description="Disordered" evidence="12">
    <location>
        <begin position="196"/>
        <end position="238"/>
    </location>
</feature>
<dbReference type="InterPro" id="IPR007439">
    <property type="entry name" value="Chemotax_Pase_CheZ"/>
</dbReference>
<dbReference type="EC" id="3.1.3.-" evidence="10"/>
<evidence type="ECO:0000256" key="7">
    <source>
        <dbReference type="ARBA" id="ARBA00022801"/>
    </source>
</evidence>
<dbReference type="AlphaFoldDB" id="A0A090S5W3"/>
<evidence type="ECO:0000256" key="9">
    <source>
        <dbReference type="ARBA" id="ARBA00029599"/>
    </source>
</evidence>
<keyword evidence="5 10" id="KW-0145">Chemotaxis</keyword>
<dbReference type="EMBL" id="BBMR01000018">
    <property type="protein sequence ID" value="GAL23110.1"/>
    <property type="molecule type" value="Genomic_DNA"/>
</dbReference>
<dbReference type="GO" id="GO:0009288">
    <property type="term" value="C:bacterial-type flagellum"/>
    <property type="evidence" value="ECO:0007669"/>
    <property type="project" value="InterPro"/>
</dbReference>
<keyword evidence="14" id="KW-1185">Reference proteome</keyword>
<feature type="compositionally biased region" description="Low complexity" evidence="12">
    <location>
        <begin position="196"/>
        <end position="205"/>
    </location>
</feature>
<evidence type="ECO:0000256" key="11">
    <source>
        <dbReference type="PIRSR" id="PIRSR002884-1"/>
    </source>
</evidence>
<keyword evidence="6 10" id="KW-0283">Flagellar rotation</keyword>
<dbReference type="GO" id="GO:0097588">
    <property type="term" value="P:archaeal or bacterial-type flagellum-dependent cell motility"/>
    <property type="evidence" value="ECO:0007669"/>
    <property type="project" value="UniProtKB-KW"/>
</dbReference>
<comment type="subunit">
    <text evidence="10">Homodimer.</text>
</comment>
<keyword evidence="7 10" id="KW-0378">Hydrolase</keyword>
<dbReference type="SUPFAM" id="SSF75708">
    <property type="entry name" value="Chemotaxis phosphatase CheZ"/>
    <property type="match status" value="1"/>
</dbReference>
<evidence type="ECO:0000313" key="13">
    <source>
        <dbReference type="EMBL" id="GAL23110.1"/>
    </source>
</evidence>
<reference evidence="13 14" key="1">
    <citation type="submission" date="2014-09" db="EMBL/GenBank/DDBJ databases">
        <title>Vibrio maritimus JCM 19235. (C45) whole genome shotgun sequence.</title>
        <authorList>
            <person name="Sawabe T."/>
            <person name="Meirelles P."/>
            <person name="Nakanishi M."/>
            <person name="Sayaka M."/>
            <person name="Hattori M."/>
            <person name="Ohkuma M."/>
        </authorList>
    </citation>
    <scope>NUCLEOTIDE SEQUENCE [LARGE SCALE GENOMIC DNA]</scope>
    <source>
        <strain evidence="14">JCM19235</strain>
    </source>
</reference>
<evidence type="ECO:0000256" key="4">
    <source>
        <dbReference type="ARBA" id="ARBA00022490"/>
    </source>
</evidence>
<comment type="function">
    <text evidence="10">Plays an important role in bacterial chemotaxis signal transduction pathway by accelerating the dephosphorylation of phosphorylated CheY (CheY-P).</text>
</comment>
<evidence type="ECO:0000256" key="5">
    <source>
        <dbReference type="ARBA" id="ARBA00022500"/>
    </source>
</evidence>
<evidence type="ECO:0000256" key="8">
    <source>
        <dbReference type="ARBA" id="ARBA00022912"/>
    </source>
</evidence>
<evidence type="ECO:0000256" key="10">
    <source>
        <dbReference type="PIRNR" id="PIRNR002884"/>
    </source>
</evidence>
<accession>A0A090S5W3</accession>
<evidence type="ECO:0000256" key="12">
    <source>
        <dbReference type="SAM" id="MobiDB-lite"/>
    </source>
</evidence>
<dbReference type="PIRSF" id="PIRSF002884">
    <property type="entry name" value="CheZ"/>
    <property type="match status" value="1"/>
</dbReference>
<proteinExistence type="inferred from homology"/>
<evidence type="ECO:0000256" key="6">
    <source>
        <dbReference type="ARBA" id="ARBA00022779"/>
    </source>
</evidence>
<dbReference type="STRING" id="990268.JCM19235_585"/>
<dbReference type="OrthoDB" id="9773007at2"/>
<dbReference type="InterPro" id="IPR050992">
    <property type="entry name" value="CheZ_family_phosphatases"/>
</dbReference>
<sequence>MISLEQAKQLVDLLEQDKQQEANELVMMIQGGSESKVLQEVGALTRDLHDALTEFSYDTRLNEIANDEIPEARDRLEYVINKTEVSANTTMDAVERCLPMADSLHECLTQVRPQWNELMHGRLELQQFKDLCHRIDDLLSQVEGDSTELRTQLTNILMAQDFQDLTGQIIRRVITLVSEVETRLVEILKVFSDEQQPTTTKPKQTISGVEGPIINPHERDDAVASQDEVDDLLSSLGF</sequence>
<organism evidence="13 14">
    <name type="scientific">Vibrio maritimus</name>
    <dbReference type="NCBI Taxonomy" id="990268"/>
    <lineage>
        <taxon>Bacteria</taxon>
        <taxon>Pseudomonadati</taxon>
        <taxon>Pseudomonadota</taxon>
        <taxon>Gammaproteobacteria</taxon>
        <taxon>Vibrionales</taxon>
        <taxon>Vibrionaceae</taxon>
        <taxon>Vibrio</taxon>
    </lineage>
</organism>
<gene>
    <name evidence="13" type="ORF">JCM19235_585</name>
</gene>